<keyword evidence="1" id="KW-1133">Transmembrane helix</keyword>
<dbReference type="EMBL" id="JAKKPZ010000456">
    <property type="protein sequence ID" value="KAI1694945.1"/>
    <property type="molecule type" value="Genomic_DNA"/>
</dbReference>
<evidence type="ECO:0000313" key="2">
    <source>
        <dbReference type="EMBL" id="KAI1694945.1"/>
    </source>
</evidence>
<evidence type="ECO:0000256" key="1">
    <source>
        <dbReference type="SAM" id="Phobius"/>
    </source>
</evidence>
<protein>
    <submittedName>
        <fullName evidence="2">Uncharacterized protein</fullName>
    </submittedName>
</protein>
<accession>A0AAD4MHQ4</accession>
<evidence type="ECO:0000313" key="3">
    <source>
        <dbReference type="Proteomes" id="UP001201812"/>
    </source>
</evidence>
<keyword evidence="3" id="KW-1185">Reference proteome</keyword>
<feature type="transmembrane region" description="Helical" evidence="1">
    <location>
        <begin position="7"/>
        <end position="25"/>
    </location>
</feature>
<gene>
    <name evidence="2" type="ORF">DdX_19837</name>
</gene>
<dbReference type="AlphaFoldDB" id="A0AAD4MHQ4"/>
<proteinExistence type="predicted"/>
<reference evidence="2" key="1">
    <citation type="submission" date="2022-01" db="EMBL/GenBank/DDBJ databases">
        <title>Genome Sequence Resource for Two Populations of Ditylenchus destructor, the Migratory Endoparasitic Phytonematode.</title>
        <authorList>
            <person name="Zhang H."/>
            <person name="Lin R."/>
            <person name="Xie B."/>
        </authorList>
    </citation>
    <scope>NUCLEOTIDE SEQUENCE</scope>
    <source>
        <strain evidence="2">BazhouSP</strain>
    </source>
</reference>
<dbReference type="Proteomes" id="UP001201812">
    <property type="component" value="Unassembled WGS sequence"/>
</dbReference>
<name>A0AAD4MHQ4_9BILA</name>
<sequence>MQKSEDCLAVLSTIYIYCQLLPILRYLTIKMFMYVFVFALLINSAIAPGVSEYRKEGIDPISGMRWVSFAPYHIHYYDANLTLEQEIERLGQINPKPHNPTGKTKLR</sequence>
<organism evidence="2 3">
    <name type="scientific">Ditylenchus destructor</name>
    <dbReference type="NCBI Taxonomy" id="166010"/>
    <lineage>
        <taxon>Eukaryota</taxon>
        <taxon>Metazoa</taxon>
        <taxon>Ecdysozoa</taxon>
        <taxon>Nematoda</taxon>
        <taxon>Chromadorea</taxon>
        <taxon>Rhabditida</taxon>
        <taxon>Tylenchina</taxon>
        <taxon>Tylenchomorpha</taxon>
        <taxon>Sphaerularioidea</taxon>
        <taxon>Anguinidae</taxon>
        <taxon>Anguininae</taxon>
        <taxon>Ditylenchus</taxon>
    </lineage>
</organism>
<keyword evidence="1" id="KW-0472">Membrane</keyword>
<keyword evidence="1" id="KW-0812">Transmembrane</keyword>
<comment type="caution">
    <text evidence="2">The sequence shown here is derived from an EMBL/GenBank/DDBJ whole genome shotgun (WGS) entry which is preliminary data.</text>
</comment>